<protein>
    <submittedName>
        <fullName evidence="1">Uncharacterized protein</fullName>
    </submittedName>
</protein>
<dbReference type="RefSeq" id="WP_115558536.1">
    <property type="nucleotide sequence ID" value="NZ_CP031376.1"/>
</dbReference>
<dbReference type="AlphaFoldDB" id="A0A345Z4W6"/>
<evidence type="ECO:0000313" key="1">
    <source>
        <dbReference type="EMBL" id="AXK51645.1"/>
    </source>
</evidence>
<evidence type="ECO:0000313" key="2">
    <source>
        <dbReference type="Proteomes" id="UP000254792"/>
    </source>
</evidence>
<reference evidence="1 2" key="1">
    <citation type="submission" date="2018-07" db="EMBL/GenBank/DDBJ databases">
        <title>Complete genome sequence of Spiroplasma alleghenense PLHS-1 (ATCC 51752).</title>
        <authorList>
            <person name="Chou L."/>
            <person name="Lee T.-Y."/>
            <person name="Tsai Y.-M."/>
            <person name="Kuo C.-H."/>
        </authorList>
    </citation>
    <scope>NUCLEOTIDE SEQUENCE [LARGE SCALE GENOMIC DNA]</scope>
    <source>
        <strain evidence="1 2">PLHS-1</strain>
    </source>
</reference>
<keyword evidence="2" id="KW-1185">Reference proteome</keyword>
<dbReference type="KEGG" id="salx:SALLE_v1c09750"/>
<name>A0A345Z4W6_9MOLU</name>
<proteinExistence type="predicted"/>
<dbReference type="EMBL" id="CP031376">
    <property type="protein sequence ID" value="AXK51645.1"/>
    <property type="molecule type" value="Genomic_DNA"/>
</dbReference>
<accession>A0A345Z4W6</accession>
<organism evidence="1 2">
    <name type="scientific">Spiroplasma alleghenense</name>
    <dbReference type="NCBI Taxonomy" id="216931"/>
    <lineage>
        <taxon>Bacteria</taxon>
        <taxon>Bacillati</taxon>
        <taxon>Mycoplasmatota</taxon>
        <taxon>Mollicutes</taxon>
        <taxon>Entomoplasmatales</taxon>
        <taxon>Spiroplasmataceae</taxon>
        <taxon>Spiroplasma</taxon>
    </lineage>
</organism>
<dbReference type="Proteomes" id="UP000254792">
    <property type="component" value="Chromosome"/>
</dbReference>
<sequence length="270" mass="32711">MISTKNNIIEEIEKDIESLAAGEPSYIEIKDNIIYTVNKLKQNLKIKKLFKGILDRFLSLIIDEMKFIRKIAENEYYSKDHYRTDSDIVDIFSKFYTLIDLYRSIKGVKNCEIPDIDDNEIGFFDTLRNMYTHLFTHLNKKKLEYKRIVGWIDIGIKNKYISKYDYWEYSEEKDRLEIKNERIFRKKYKEFSTAVLNVSIHDWYQDAQGPCIKIIIWIEEPCEHKQWNKLIVFVNKSEIFEWFRFMNKSAIKVFEKIEPWFKEKVLKSKI</sequence>
<gene>
    <name evidence="1" type="ORF">SALLE_v1c09750</name>
</gene>